<proteinExistence type="predicted"/>
<comment type="caution">
    <text evidence="2">The sequence shown here is derived from an EMBL/GenBank/DDBJ whole genome shotgun (WGS) entry which is preliminary data.</text>
</comment>
<gene>
    <name evidence="2" type="ORF">IAC23_08700</name>
</gene>
<dbReference type="EMBL" id="JADIMO010000110">
    <property type="protein sequence ID" value="MBO8445749.1"/>
    <property type="molecule type" value="Genomic_DNA"/>
</dbReference>
<reference evidence="2" key="1">
    <citation type="submission" date="2020-10" db="EMBL/GenBank/DDBJ databases">
        <authorList>
            <person name="Gilroy R."/>
        </authorList>
    </citation>
    <scope>NUCLEOTIDE SEQUENCE</scope>
    <source>
        <strain evidence="2">D5-748</strain>
    </source>
</reference>
<evidence type="ECO:0000313" key="2">
    <source>
        <dbReference type="EMBL" id="MBO8445749.1"/>
    </source>
</evidence>
<accession>A0A9D9EIN0</accession>
<feature type="region of interest" description="Disordered" evidence="1">
    <location>
        <begin position="125"/>
        <end position="144"/>
    </location>
</feature>
<reference evidence="2" key="2">
    <citation type="journal article" date="2021" name="PeerJ">
        <title>Extensive microbial diversity within the chicken gut microbiome revealed by metagenomics and culture.</title>
        <authorList>
            <person name="Gilroy R."/>
            <person name="Ravi A."/>
            <person name="Getino M."/>
            <person name="Pursley I."/>
            <person name="Horton D.L."/>
            <person name="Alikhan N.F."/>
            <person name="Baker D."/>
            <person name="Gharbi K."/>
            <person name="Hall N."/>
            <person name="Watson M."/>
            <person name="Adriaenssens E.M."/>
            <person name="Foster-Nyarko E."/>
            <person name="Jarju S."/>
            <person name="Secka A."/>
            <person name="Antonio M."/>
            <person name="Oren A."/>
            <person name="Chaudhuri R.R."/>
            <person name="La Ragione R."/>
            <person name="Hildebrand F."/>
            <person name="Pallen M.J."/>
        </authorList>
    </citation>
    <scope>NUCLEOTIDE SEQUENCE</scope>
    <source>
        <strain evidence="2">D5-748</strain>
    </source>
</reference>
<evidence type="ECO:0000313" key="3">
    <source>
        <dbReference type="Proteomes" id="UP000823619"/>
    </source>
</evidence>
<organism evidence="2 3">
    <name type="scientific">Candidatus Cryptobacteroides merdavium</name>
    <dbReference type="NCBI Taxonomy" id="2840769"/>
    <lineage>
        <taxon>Bacteria</taxon>
        <taxon>Pseudomonadati</taxon>
        <taxon>Bacteroidota</taxon>
        <taxon>Bacteroidia</taxon>
        <taxon>Bacteroidales</taxon>
        <taxon>Candidatus Cryptobacteroides</taxon>
    </lineage>
</organism>
<sequence>MDAGTILTLLVLVLTVAGSAIEKMLKKAGKVDKAKKVRKIVDTFSTDKDEEWGNASSPYDPGSEFGPEPAMPWPAGGDVVSADDTMPEEVFRPVVPAAAEVRNTPPVPSELLEGGYRSVRDIIRERQQKESVRPKESGTKSGFDIDPEKLVVYSEIMKPKWRSKDDPYFV</sequence>
<evidence type="ECO:0000256" key="1">
    <source>
        <dbReference type="SAM" id="MobiDB-lite"/>
    </source>
</evidence>
<feature type="region of interest" description="Disordered" evidence="1">
    <location>
        <begin position="48"/>
        <end position="82"/>
    </location>
</feature>
<dbReference type="Proteomes" id="UP000823619">
    <property type="component" value="Unassembled WGS sequence"/>
</dbReference>
<name>A0A9D9EIN0_9BACT</name>
<dbReference type="AlphaFoldDB" id="A0A9D9EIN0"/>
<feature type="compositionally biased region" description="Basic and acidic residues" evidence="1">
    <location>
        <begin position="125"/>
        <end position="138"/>
    </location>
</feature>
<protein>
    <submittedName>
        <fullName evidence="2">Uncharacterized protein</fullName>
    </submittedName>
</protein>